<dbReference type="Pfam" id="PF12833">
    <property type="entry name" value="HTH_18"/>
    <property type="match status" value="1"/>
</dbReference>
<dbReference type="InterPro" id="IPR009057">
    <property type="entry name" value="Homeodomain-like_sf"/>
</dbReference>
<evidence type="ECO:0000313" key="6">
    <source>
        <dbReference type="Proteomes" id="UP000501802"/>
    </source>
</evidence>
<sequence>MMKENLHEPFEIVIKELNECPKKEHEHTFFELVYILSGTGQQCINKNTFAYHAGNLFLITPDDSHSFTIETTTQFFFLRFSDIYIKNSTLQSDSVQRLEFILQNANHEATCILKNQTDKALVKPVIEAIIREYVNRSLYNKELIHQLVNTLIVVVARNLAMYLPDPINEQSEEKALAILQYIQHHIYTPEKISAESLGRHFGISESYLGRYFKKHTNETMQEYITHYRLKLIENRLMHSDMRINEIANELGFTDESHLNRTFKKYKGVSPTAFRKTQRHNPA</sequence>
<dbReference type="RefSeq" id="WP_167211730.1">
    <property type="nucleotide sequence ID" value="NZ_CP050063.1"/>
</dbReference>
<proteinExistence type="predicted"/>
<evidence type="ECO:0000256" key="3">
    <source>
        <dbReference type="ARBA" id="ARBA00023163"/>
    </source>
</evidence>
<evidence type="ECO:0000256" key="1">
    <source>
        <dbReference type="ARBA" id="ARBA00023015"/>
    </source>
</evidence>
<dbReference type="Proteomes" id="UP000501802">
    <property type="component" value="Chromosome"/>
</dbReference>
<dbReference type="Gene3D" id="2.60.120.10">
    <property type="entry name" value="Jelly Rolls"/>
    <property type="match status" value="1"/>
</dbReference>
<evidence type="ECO:0000313" key="5">
    <source>
        <dbReference type="EMBL" id="QIP14848.1"/>
    </source>
</evidence>
<dbReference type="PROSITE" id="PS01124">
    <property type="entry name" value="HTH_ARAC_FAMILY_2"/>
    <property type="match status" value="1"/>
</dbReference>
<dbReference type="SMART" id="SM00342">
    <property type="entry name" value="HTH_ARAC"/>
    <property type="match status" value="1"/>
</dbReference>
<dbReference type="InterPro" id="IPR018062">
    <property type="entry name" value="HTH_AraC-typ_CS"/>
</dbReference>
<dbReference type="GO" id="GO:0043565">
    <property type="term" value="F:sequence-specific DNA binding"/>
    <property type="evidence" value="ECO:0007669"/>
    <property type="project" value="InterPro"/>
</dbReference>
<keyword evidence="3" id="KW-0804">Transcription</keyword>
<evidence type="ECO:0000259" key="4">
    <source>
        <dbReference type="PROSITE" id="PS01124"/>
    </source>
</evidence>
<accession>A0A6G9AR46</accession>
<dbReference type="InterPro" id="IPR037923">
    <property type="entry name" value="HTH-like"/>
</dbReference>
<dbReference type="GO" id="GO:0003700">
    <property type="term" value="F:DNA-binding transcription factor activity"/>
    <property type="evidence" value="ECO:0007669"/>
    <property type="project" value="InterPro"/>
</dbReference>
<dbReference type="SUPFAM" id="SSF51215">
    <property type="entry name" value="Regulatory protein AraC"/>
    <property type="match status" value="1"/>
</dbReference>
<protein>
    <submittedName>
        <fullName evidence="5">AraC family transcriptional regulator</fullName>
    </submittedName>
</protein>
<dbReference type="EMBL" id="CP050063">
    <property type="protein sequence ID" value="QIP14848.1"/>
    <property type="molecule type" value="Genomic_DNA"/>
</dbReference>
<dbReference type="SUPFAM" id="SSF46689">
    <property type="entry name" value="Homeodomain-like"/>
    <property type="match status" value="2"/>
</dbReference>
<dbReference type="PANTHER" id="PTHR43280">
    <property type="entry name" value="ARAC-FAMILY TRANSCRIPTIONAL REGULATOR"/>
    <property type="match status" value="1"/>
</dbReference>
<keyword evidence="1" id="KW-0805">Transcription regulation</keyword>
<evidence type="ECO:0000256" key="2">
    <source>
        <dbReference type="ARBA" id="ARBA00023125"/>
    </source>
</evidence>
<keyword evidence="2" id="KW-0238">DNA-binding</keyword>
<keyword evidence="6" id="KW-1185">Reference proteome</keyword>
<dbReference type="AlphaFoldDB" id="A0A6G9AR46"/>
<name>A0A6G9AR46_9BACT</name>
<feature type="domain" description="HTH araC/xylS-type" evidence="4">
    <location>
        <begin position="176"/>
        <end position="276"/>
    </location>
</feature>
<dbReference type="InterPro" id="IPR018060">
    <property type="entry name" value="HTH_AraC"/>
</dbReference>
<dbReference type="Gene3D" id="1.10.10.60">
    <property type="entry name" value="Homeodomain-like"/>
    <property type="match status" value="2"/>
</dbReference>
<reference evidence="5 6" key="1">
    <citation type="submission" date="2020-03" db="EMBL/GenBank/DDBJ databases">
        <authorList>
            <person name="Kim M.K."/>
        </authorList>
    </citation>
    <scope>NUCLEOTIDE SEQUENCE [LARGE SCALE GENOMIC DNA]</scope>
    <source>
        <strain evidence="5 6">BT328</strain>
    </source>
</reference>
<gene>
    <name evidence="5" type="ORF">G8759_20610</name>
</gene>
<dbReference type="InterPro" id="IPR014710">
    <property type="entry name" value="RmlC-like_jellyroll"/>
</dbReference>
<dbReference type="KEGG" id="spib:G8759_20610"/>
<organism evidence="5 6">
    <name type="scientific">Spirosoma aureum</name>
    <dbReference type="NCBI Taxonomy" id="2692134"/>
    <lineage>
        <taxon>Bacteria</taxon>
        <taxon>Pseudomonadati</taxon>
        <taxon>Bacteroidota</taxon>
        <taxon>Cytophagia</taxon>
        <taxon>Cytophagales</taxon>
        <taxon>Cytophagaceae</taxon>
        <taxon>Spirosoma</taxon>
    </lineage>
</organism>
<dbReference type="Pfam" id="PF02311">
    <property type="entry name" value="AraC_binding"/>
    <property type="match status" value="1"/>
</dbReference>
<dbReference type="PROSITE" id="PS00041">
    <property type="entry name" value="HTH_ARAC_FAMILY_1"/>
    <property type="match status" value="1"/>
</dbReference>
<dbReference type="InterPro" id="IPR003313">
    <property type="entry name" value="AraC-bd"/>
</dbReference>
<dbReference type="PANTHER" id="PTHR43280:SF28">
    <property type="entry name" value="HTH-TYPE TRANSCRIPTIONAL ACTIVATOR RHAS"/>
    <property type="match status" value="1"/>
</dbReference>